<organism evidence="1 2">
    <name type="scientific">Thiospirillum jenense</name>
    <dbReference type="NCBI Taxonomy" id="1653858"/>
    <lineage>
        <taxon>Bacteria</taxon>
        <taxon>Pseudomonadati</taxon>
        <taxon>Pseudomonadota</taxon>
        <taxon>Gammaproteobacteria</taxon>
        <taxon>Chromatiales</taxon>
        <taxon>Chromatiaceae</taxon>
        <taxon>Thiospirillum</taxon>
    </lineage>
</organism>
<gene>
    <name evidence="1" type="ORF">HUK38_08365</name>
</gene>
<reference evidence="1 2" key="1">
    <citation type="journal article" date="2020" name="Arch. Microbiol.">
        <title>The genome sequence of the giant phototrophic gammaproteobacterium Thiospirillum jenense gives insight into its physiological properties and phylogenetic relationships.</title>
        <authorList>
            <person name="Imhoff J.F."/>
            <person name="Meyer T.E."/>
            <person name="Kyndt J.A."/>
        </authorList>
    </citation>
    <scope>NUCLEOTIDE SEQUENCE [LARGE SCALE GENOMIC DNA]</scope>
    <source>
        <strain evidence="1 2">DSM 216</strain>
    </source>
</reference>
<evidence type="ECO:0000313" key="1">
    <source>
        <dbReference type="EMBL" id="MBB1126243.1"/>
    </source>
</evidence>
<protein>
    <submittedName>
        <fullName evidence="1">Uncharacterized protein</fullName>
    </submittedName>
</protein>
<proteinExistence type="predicted"/>
<dbReference type="AlphaFoldDB" id="A0A839HB45"/>
<dbReference type="RefSeq" id="WP_182583868.1">
    <property type="nucleotide sequence ID" value="NZ_JABVCQ010000015.1"/>
</dbReference>
<sequence length="526" mass="56476">MNQLPIKAPTLDMTDDEQVQQHQADQFAVQVFDGEHNAIQTGRLIIRFVDSYSQRHHEQSLNDWLVAELHQYPTIWQDDADLIATAHEIIISITVANEAKTALYRHVDQGKSRDSWIAERIESGAKQAGVVKVGEYAAGIDCALADANHQLSQRVFNQDGAVSTNPHLHGLLAESDIANQFNIRATTSGSTIRAEVLNETGWNSHDIVLKDGAGNVIENIQIKSYADTKQLIKNLKHHDGYPDGTTIVVHEDQVAQVQQEFPHRKVTSQLDVDDVSVDMPSRAELKQLQENAQLRAEIREYDWNEVNRIQVAKRIGTQALAGAAIVAGMQGARILGRRVWNAIMGQDNPPLNEDMREFFTSSIKSSAHVGVQVAVSGAVVVAVKNGLLGKLLRSTPAGRIANSVYIGMENAKLLYQYAKGELSGAETLDAMANVSCSALAGLMGAGFGAIKGAAFGTVLGPIGSVLGGLIGGVVGGIAGSSIGELVYAGGKSIVKTAAHVLTGIAQGIKHVASGIARVFNPARWFA</sequence>
<dbReference type="Proteomes" id="UP000548632">
    <property type="component" value="Unassembled WGS sequence"/>
</dbReference>
<accession>A0A839HB45</accession>
<keyword evidence="2" id="KW-1185">Reference proteome</keyword>
<dbReference type="EMBL" id="JABVCQ010000015">
    <property type="protein sequence ID" value="MBB1126243.1"/>
    <property type="molecule type" value="Genomic_DNA"/>
</dbReference>
<name>A0A839HB45_9GAMM</name>
<evidence type="ECO:0000313" key="2">
    <source>
        <dbReference type="Proteomes" id="UP000548632"/>
    </source>
</evidence>
<comment type="caution">
    <text evidence="1">The sequence shown here is derived from an EMBL/GenBank/DDBJ whole genome shotgun (WGS) entry which is preliminary data.</text>
</comment>